<evidence type="ECO:0008006" key="3">
    <source>
        <dbReference type="Google" id="ProtNLM"/>
    </source>
</evidence>
<dbReference type="Proteomes" id="UP000830401">
    <property type="component" value="Chromosome"/>
</dbReference>
<evidence type="ECO:0000313" key="1">
    <source>
        <dbReference type="EMBL" id="UOQ66634.1"/>
    </source>
</evidence>
<accession>A0ABY4G7R3</accession>
<dbReference type="RefSeq" id="WP_245120925.1">
    <property type="nucleotide sequence ID" value="NZ_CP095061.1"/>
</dbReference>
<evidence type="ECO:0000313" key="2">
    <source>
        <dbReference type="Proteomes" id="UP000830401"/>
    </source>
</evidence>
<keyword evidence="2" id="KW-1185">Reference proteome</keyword>
<name>A0ABY4G7R3_9BACT</name>
<reference evidence="1" key="1">
    <citation type="submission" date="2022-04" db="EMBL/GenBank/DDBJ databases">
        <title>Hymenobacter sp. isolated from the air.</title>
        <authorList>
            <person name="Won M."/>
            <person name="Lee C.-M."/>
            <person name="Woen H.-Y."/>
            <person name="Kwon S.-W."/>
        </authorList>
    </citation>
    <scope>NUCLEOTIDE SEQUENCE</scope>
    <source>
        <strain evidence="1">5420S-77</strain>
    </source>
</reference>
<proteinExistence type="predicted"/>
<organism evidence="1 2">
    <name type="scientific">Hymenobacter volaticus</name>
    <dbReference type="NCBI Taxonomy" id="2932254"/>
    <lineage>
        <taxon>Bacteria</taxon>
        <taxon>Pseudomonadati</taxon>
        <taxon>Bacteroidota</taxon>
        <taxon>Cytophagia</taxon>
        <taxon>Cytophagales</taxon>
        <taxon>Hymenobacteraceae</taxon>
        <taxon>Hymenobacter</taxon>
    </lineage>
</organism>
<protein>
    <recommendedName>
        <fullName evidence="3">Secreted protein</fullName>
    </recommendedName>
</protein>
<sequence length="113" mass="12665">MQTPRSRLALVLLLCFTRVLLPEAWILNLHAHRHTTEEPTQAPGDLKGKTVLSAKHQHCDVDHFYHVPFQPAPPLELPLLFAAYAPTISESSTSVWLSTTRATADLRGPPYRC</sequence>
<gene>
    <name evidence="1" type="ORF">MUN86_01500</name>
</gene>
<dbReference type="EMBL" id="CP095061">
    <property type="protein sequence ID" value="UOQ66634.1"/>
    <property type="molecule type" value="Genomic_DNA"/>
</dbReference>